<name>A0AAD3TGL7_NEPGR</name>
<sequence>MVRLGIYRQIELTDCDKLVRGLSGNLVQRRKNLTQKAYGTPFLFLSLFPSVSAESLSLTADQWQPIANMHVD</sequence>
<proteinExistence type="predicted"/>
<dbReference type="AlphaFoldDB" id="A0AAD3TGL7"/>
<dbReference type="EMBL" id="BSYO01000034">
    <property type="protein sequence ID" value="GMH28566.1"/>
    <property type="molecule type" value="Genomic_DNA"/>
</dbReference>
<evidence type="ECO:0000313" key="2">
    <source>
        <dbReference type="Proteomes" id="UP001279734"/>
    </source>
</evidence>
<reference evidence="1" key="1">
    <citation type="submission" date="2023-05" db="EMBL/GenBank/DDBJ databases">
        <title>Nepenthes gracilis genome sequencing.</title>
        <authorList>
            <person name="Fukushima K."/>
        </authorList>
    </citation>
    <scope>NUCLEOTIDE SEQUENCE</scope>
    <source>
        <strain evidence="1">SING2019-196</strain>
    </source>
</reference>
<comment type="caution">
    <text evidence="1">The sequence shown here is derived from an EMBL/GenBank/DDBJ whole genome shotgun (WGS) entry which is preliminary data.</text>
</comment>
<keyword evidence="2" id="KW-1185">Reference proteome</keyword>
<protein>
    <submittedName>
        <fullName evidence="1">Uncharacterized protein</fullName>
    </submittedName>
</protein>
<organism evidence="1 2">
    <name type="scientific">Nepenthes gracilis</name>
    <name type="common">Slender pitcher plant</name>
    <dbReference type="NCBI Taxonomy" id="150966"/>
    <lineage>
        <taxon>Eukaryota</taxon>
        <taxon>Viridiplantae</taxon>
        <taxon>Streptophyta</taxon>
        <taxon>Embryophyta</taxon>
        <taxon>Tracheophyta</taxon>
        <taxon>Spermatophyta</taxon>
        <taxon>Magnoliopsida</taxon>
        <taxon>eudicotyledons</taxon>
        <taxon>Gunneridae</taxon>
        <taxon>Pentapetalae</taxon>
        <taxon>Caryophyllales</taxon>
        <taxon>Nepenthaceae</taxon>
        <taxon>Nepenthes</taxon>
    </lineage>
</organism>
<dbReference type="Proteomes" id="UP001279734">
    <property type="component" value="Unassembled WGS sequence"/>
</dbReference>
<gene>
    <name evidence="1" type="ORF">Nepgr_030409</name>
</gene>
<accession>A0AAD3TGL7</accession>
<evidence type="ECO:0000313" key="1">
    <source>
        <dbReference type="EMBL" id="GMH28566.1"/>
    </source>
</evidence>